<dbReference type="AlphaFoldDB" id="A0A2N0RUR2"/>
<dbReference type="VEuPathDB" id="FungiDB:RhiirA1_458912"/>
<sequence>MGYTNEITNKIELGIRFCRNSSHLEKFGYYLLYFDNKNRFNQAIKLATKSLTNVKFIQEKILSKNILMRFFKILVNFALILKDLELDAVKTQLFRKFGYNSLCFEEFCWFWNLLL</sequence>
<evidence type="ECO:0000313" key="2">
    <source>
        <dbReference type="Proteomes" id="UP000232688"/>
    </source>
</evidence>
<dbReference type="EMBL" id="LLXH01000417">
    <property type="protein sequence ID" value="PKC67039.1"/>
    <property type="molecule type" value="Genomic_DNA"/>
</dbReference>
<protein>
    <submittedName>
        <fullName evidence="1">Uncharacterized protein</fullName>
    </submittedName>
</protein>
<name>A0A2N0RUR2_9GLOM</name>
<dbReference type="Proteomes" id="UP000232688">
    <property type="component" value="Unassembled WGS sequence"/>
</dbReference>
<reference evidence="1 2" key="2">
    <citation type="submission" date="2017-10" db="EMBL/GenBank/DDBJ databases">
        <title>Genome analyses suggest a sexual origin of heterokaryosis in a supposedly ancient asexual fungus.</title>
        <authorList>
            <person name="Corradi N."/>
            <person name="Sedzielewska K."/>
            <person name="Noel J."/>
            <person name="Charron P."/>
            <person name="Farinelli L."/>
            <person name="Marton T."/>
            <person name="Kruger M."/>
            <person name="Pelin A."/>
            <person name="Brachmann A."/>
            <person name="Corradi N."/>
        </authorList>
    </citation>
    <scope>NUCLEOTIDE SEQUENCE [LARGE SCALE GENOMIC DNA]</scope>
    <source>
        <strain evidence="1 2">A1</strain>
    </source>
</reference>
<reference evidence="1 2" key="1">
    <citation type="submission" date="2017-10" db="EMBL/GenBank/DDBJ databases">
        <title>Extensive intraspecific genome diversity in a model arbuscular mycorrhizal fungus.</title>
        <authorList>
            <person name="Chen E.C.H."/>
            <person name="Morin E."/>
            <person name="Baudet D."/>
            <person name="Noel J."/>
            <person name="Ndikumana S."/>
            <person name="Charron P."/>
            <person name="St-Onge C."/>
            <person name="Giorgi J."/>
            <person name="Grigoriev I.V."/>
            <person name="Roux C."/>
            <person name="Martin F.M."/>
            <person name="Corradi N."/>
        </authorList>
    </citation>
    <scope>NUCLEOTIDE SEQUENCE [LARGE SCALE GENOMIC DNA]</scope>
    <source>
        <strain evidence="1 2">A1</strain>
    </source>
</reference>
<gene>
    <name evidence="1" type="ORF">RhiirA1_458912</name>
</gene>
<proteinExistence type="predicted"/>
<organism evidence="1 2">
    <name type="scientific">Rhizophagus irregularis</name>
    <dbReference type="NCBI Taxonomy" id="588596"/>
    <lineage>
        <taxon>Eukaryota</taxon>
        <taxon>Fungi</taxon>
        <taxon>Fungi incertae sedis</taxon>
        <taxon>Mucoromycota</taxon>
        <taxon>Glomeromycotina</taxon>
        <taxon>Glomeromycetes</taxon>
        <taxon>Glomerales</taxon>
        <taxon>Glomeraceae</taxon>
        <taxon>Rhizophagus</taxon>
    </lineage>
</organism>
<accession>A0A2N0RUR2</accession>
<comment type="caution">
    <text evidence="1">The sequence shown here is derived from an EMBL/GenBank/DDBJ whole genome shotgun (WGS) entry which is preliminary data.</text>
</comment>
<evidence type="ECO:0000313" key="1">
    <source>
        <dbReference type="EMBL" id="PKC67039.1"/>
    </source>
</evidence>